<dbReference type="Gene3D" id="3.40.50.720">
    <property type="entry name" value="NAD(P)-binding Rossmann-like Domain"/>
    <property type="match status" value="2"/>
</dbReference>
<dbReference type="EMBL" id="JAJATW010000002">
    <property type="protein sequence ID" value="MCB5160839.1"/>
    <property type="molecule type" value="Genomic_DNA"/>
</dbReference>
<dbReference type="SUPFAM" id="SSF51735">
    <property type="entry name" value="NAD(P)-binding Rossmann-fold domains"/>
    <property type="match status" value="1"/>
</dbReference>
<dbReference type="CDD" id="cd12164">
    <property type="entry name" value="GDH_like_2"/>
    <property type="match status" value="1"/>
</dbReference>
<dbReference type="PANTHER" id="PTHR43333">
    <property type="entry name" value="2-HACID_DH_C DOMAIN-CONTAINING PROTEIN"/>
    <property type="match status" value="1"/>
</dbReference>
<keyword evidence="1" id="KW-0560">Oxidoreductase</keyword>
<sequence>MIPFVGRVSSEEQDLWIKTLSTAMPNETVVSFSDLSHEQKHQCELAIVANPDPEDLVALPSLKWVHGLWAGVERMVHELPEASFSIVRLVDPNLASTMSEAVLAWTLYLHREMPTYARQQKALSWLPHPMVSAKNRRLGVLGLGALGRASAERLVENGFSVAGWSRTPKHLDGVECFSGEQGLRLMLQQSDILVCLLPLTKQTQGLLNATRLALLPDHASLINFARGAVVDDAALLAELDSGRLKHAVLDVFVTEPLPLNHTFWQHESVTVLPHISAPSNPQSASEIVASNIAHYRETGDIPTSVDLTRGY</sequence>
<organism evidence="4 5">
    <name type="scientific">Marinomonas algarum</name>
    <dbReference type="NCBI Taxonomy" id="2883105"/>
    <lineage>
        <taxon>Bacteria</taxon>
        <taxon>Pseudomonadati</taxon>
        <taxon>Pseudomonadota</taxon>
        <taxon>Gammaproteobacteria</taxon>
        <taxon>Oceanospirillales</taxon>
        <taxon>Oceanospirillaceae</taxon>
        <taxon>Marinomonas</taxon>
    </lineage>
</organism>
<reference evidence="4" key="1">
    <citation type="submission" date="2021-10" db="EMBL/GenBank/DDBJ databases">
        <title>Marinomonas pontica sp. nov., isolated from the Black Sea.</title>
        <authorList>
            <person name="Zhao L.-H."/>
            <person name="Xue J.-H."/>
        </authorList>
    </citation>
    <scope>NUCLEOTIDE SEQUENCE</scope>
    <source>
        <strain evidence="4">E8</strain>
    </source>
</reference>
<evidence type="ECO:0000256" key="2">
    <source>
        <dbReference type="ARBA" id="ARBA00023027"/>
    </source>
</evidence>
<dbReference type="GO" id="GO:0016491">
    <property type="term" value="F:oxidoreductase activity"/>
    <property type="evidence" value="ECO:0007669"/>
    <property type="project" value="UniProtKB-KW"/>
</dbReference>
<dbReference type="PANTHER" id="PTHR43333:SF1">
    <property type="entry name" value="D-ISOMER SPECIFIC 2-HYDROXYACID DEHYDROGENASE NAD-BINDING DOMAIN-CONTAINING PROTEIN"/>
    <property type="match status" value="1"/>
</dbReference>
<proteinExistence type="predicted"/>
<accession>A0A9X1IJV1</accession>
<dbReference type="RefSeq" id="WP_226753220.1">
    <property type="nucleotide sequence ID" value="NZ_JAJATW010000002.1"/>
</dbReference>
<evidence type="ECO:0000256" key="1">
    <source>
        <dbReference type="ARBA" id="ARBA00023002"/>
    </source>
</evidence>
<evidence type="ECO:0000259" key="3">
    <source>
        <dbReference type="Pfam" id="PF02826"/>
    </source>
</evidence>
<keyword evidence="2" id="KW-0520">NAD</keyword>
<feature type="domain" description="D-isomer specific 2-hydroxyacid dehydrogenase NAD-binding" evidence="3">
    <location>
        <begin position="105"/>
        <end position="276"/>
    </location>
</feature>
<gene>
    <name evidence="4" type="ORF">LG368_02870</name>
</gene>
<dbReference type="Proteomes" id="UP001139095">
    <property type="component" value="Unassembled WGS sequence"/>
</dbReference>
<dbReference type="InterPro" id="IPR006140">
    <property type="entry name" value="D-isomer_DH_NAD-bd"/>
</dbReference>
<dbReference type="GO" id="GO:0051287">
    <property type="term" value="F:NAD binding"/>
    <property type="evidence" value="ECO:0007669"/>
    <property type="project" value="InterPro"/>
</dbReference>
<dbReference type="InterPro" id="IPR036291">
    <property type="entry name" value="NAD(P)-bd_dom_sf"/>
</dbReference>
<evidence type="ECO:0000313" key="5">
    <source>
        <dbReference type="Proteomes" id="UP001139095"/>
    </source>
</evidence>
<evidence type="ECO:0000313" key="4">
    <source>
        <dbReference type="EMBL" id="MCB5160839.1"/>
    </source>
</evidence>
<dbReference type="Pfam" id="PF02826">
    <property type="entry name" value="2-Hacid_dh_C"/>
    <property type="match status" value="1"/>
</dbReference>
<keyword evidence="5" id="KW-1185">Reference proteome</keyword>
<comment type="caution">
    <text evidence="4">The sequence shown here is derived from an EMBL/GenBank/DDBJ whole genome shotgun (WGS) entry which is preliminary data.</text>
</comment>
<name>A0A9X1IJV1_9GAMM</name>
<protein>
    <submittedName>
        <fullName evidence="4">Glyoxylate/hydroxypyruvate reductase A</fullName>
    </submittedName>
</protein>
<dbReference type="AlphaFoldDB" id="A0A9X1IJV1"/>